<organism evidence="2 3">
    <name type="scientific">Bacillus thuringiensis</name>
    <dbReference type="NCBI Taxonomy" id="1428"/>
    <lineage>
        <taxon>Bacteria</taxon>
        <taxon>Bacillati</taxon>
        <taxon>Bacillota</taxon>
        <taxon>Bacilli</taxon>
        <taxon>Bacillales</taxon>
        <taxon>Bacillaceae</taxon>
        <taxon>Bacillus</taxon>
        <taxon>Bacillus cereus group</taxon>
    </lineage>
</organism>
<feature type="coiled-coil region" evidence="1">
    <location>
        <begin position="24"/>
        <end position="79"/>
    </location>
</feature>
<geneLocation type="plasmid" evidence="2 3">
    <name>p101287</name>
</geneLocation>
<reference evidence="2 3" key="1">
    <citation type="submission" date="2016-04" db="EMBL/GenBank/DDBJ databases">
        <title>High quality genome of the nematocidal Bacillus thuringiensis MYBT18246.</title>
        <authorList>
            <person name="Hollensteiner J."/>
            <person name="Poehlein A."/>
            <person name="Sproeer C."/>
            <person name="Bunk B."/>
            <person name="Rosenstiel P."/>
            <person name="Schulenburg H."/>
            <person name="Liesegang H."/>
        </authorList>
    </citation>
    <scope>NUCLEOTIDE SEQUENCE [LARGE SCALE GENOMIC DNA]</scope>
    <source>
        <strain evidence="2 3">MYBT18246</strain>
        <plasmid evidence="2 3">p101287</plasmid>
    </source>
</reference>
<sequence>MLEEKLDMLMKMMQAMGTDIQKRFDGMEERLTSIDERLQRVEEKTDASYLMVQEAGKGVAQLQVDVNELREEVEYLHTKAVEHDKKLFKIEKRIH</sequence>
<evidence type="ECO:0000256" key="1">
    <source>
        <dbReference type="SAM" id="Coils"/>
    </source>
</evidence>
<dbReference type="Gene3D" id="1.20.5.340">
    <property type="match status" value="1"/>
</dbReference>
<keyword evidence="2" id="KW-0614">Plasmid</keyword>
<dbReference type="AlphaFoldDB" id="A0A9W3X4L2"/>
<keyword evidence="1" id="KW-0175">Coiled coil</keyword>
<dbReference type="EMBL" id="CP015356">
    <property type="protein sequence ID" value="ANS52349.1"/>
    <property type="molecule type" value="Genomic_DNA"/>
</dbReference>
<proteinExistence type="predicted"/>
<dbReference type="Proteomes" id="UP000092743">
    <property type="component" value="Plasmid p101287"/>
</dbReference>
<evidence type="ECO:0000313" key="2">
    <source>
        <dbReference type="EMBL" id="ANS52349.1"/>
    </source>
</evidence>
<evidence type="ECO:0000313" key="3">
    <source>
        <dbReference type="Proteomes" id="UP000092743"/>
    </source>
</evidence>
<name>A0A9W3X4L2_BACTU</name>
<protein>
    <submittedName>
        <fullName evidence="2">Uncharacterized protein</fullName>
    </submittedName>
</protein>
<accession>A0A9W3X4L2</accession>
<gene>
    <name evidence="2" type="ORF">BT246_70580</name>
</gene>